<dbReference type="GO" id="GO:0016757">
    <property type="term" value="F:glycosyltransferase activity"/>
    <property type="evidence" value="ECO:0007669"/>
    <property type="project" value="InterPro"/>
</dbReference>
<name>A0A410G704_9FLAO</name>
<dbReference type="KEGG" id="aev:EI546_15750"/>
<dbReference type="EMBL" id="CP034951">
    <property type="protein sequence ID" value="QAA83079.1"/>
    <property type="molecule type" value="Genomic_DNA"/>
</dbReference>
<gene>
    <name evidence="3" type="ORF">EI546_15750</name>
</gene>
<protein>
    <submittedName>
        <fullName evidence="3">Glycosyltransferase</fullName>
    </submittedName>
</protein>
<dbReference type="OrthoDB" id="9801609at2"/>
<dbReference type="Pfam" id="PF00534">
    <property type="entry name" value="Glycos_transf_1"/>
    <property type="match status" value="1"/>
</dbReference>
<organism evidence="3 4">
    <name type="scientific">Aequorivita ciconiae</name>
    <dbReference type="NCBI Taxonomy" id="2494375"/>
    <lineage>
        <taxon>Bacteria</taxon>
        <taxon>Pseudomonadati</taxon>
        <taxon>Bacteroidota</taxon>
        <taxon>Flavobacteriia</taxon>
        <taxon>Flavobacteriales</taxon>
        <taxon>Flavobacteriaceae</taxon>
        <taxon>Aequorivita</taxon>
    </lineage>
</organism>
<evidence type="ECO:0000256" key="1">
    <source>
        <dbReference type="ARBA" id="ARBA00022679"/>
    </source>
</evidence>
<reference evidence="3 4" key="1">
    <citation type="submission" date="2019-01" db="EMBL/GenBank/DDBJ databases">
        <title>Complete genome sequencing of Aequorivita sp. H23M31.</title>
        <authorList>
            <person name="Bae J.-W."/>
        </authorList>
    </citation>
    <scope>NUCLEOTIDE SEQUENCE [LARGE SCALE GENOMIC DNA]</scope>
    <source>
        <strain evidence="3 4">H23M31</strain>
    </source>
</reference>
<dbReference type="SUPFAM" id="SSF53756">
    <property type="entry name" value="UDP-Glycosyltransferase/glycogen phosphorylase"/>
    <property type="match status" value="1"/>
</dbReference>
<dbReference type="InterPro" id="IPR001296">
    <property type="entry name" value="Glyco_trans_1"/>
</dbReference>
<dbReference type="PANTHER" id="PTHR46401:SF2">
    <property type="entry name" value="GLYCOSYLTRANSFERASE WBBK-RELATED"/>
    <property type="match status" value="1"/>
</dbReference>
<proteinExistence type="predicted"/>
<dbReference type="Gene3D" id="3.40.50.2000">
    <property type="entry name" value="Glycogen Phosphorylase B"/>
    <property type="match status" value="1"/>
</dbReference>
<accession>A0A410G704</accession>
<dbReference type="GO" id="GO:0009103">
    <property type="term" value="P:lipopolysaccharide biosynthetic process"/>
    <property type="evidence" value="ECO:0007669"/>
    <property type="project" value="TreeGrafter"/>
</dbReference>
<dbReference type="Proteomes" id="UP000285517">
    <property type="component" value="Chromosome"/>
</dbReference>
<dbReference type="PANTHER" id="PTHR46401">
    <property type="entry name" value="GLYCOSYLTRANSFERASE WBBK-RELATED"/>
    <property type="match status" value="1"/>
</dbReference>
<sequence length="380" mass="42541">MKVLVLYDYPPSPGGLATQGDLLYRGLCELGVDTHAAHFESAQEKEWYYRWFEPDVVVGVGYWGHTPQLVLHPQRYGIRAVPWLVADGYIANFQEVLNELPLILVTSNWVKEMYVRDGIKPDNIEVLPVGCDTNSFVPFKKTDPKIIAVRESLGISPDQLMILTVGGDATSKGAQEVMHALAIIDTKAPDWKYVCKVWPQPRTKAQNLMDLELATRLGLEKNITYATNTISRSFMPYLIGACDIYAAPSRLEGFGMPQVEAGACEKPVIGIKAMGMLDTLIHGKTALLANVSQRIIVNEVILGEESGYENNHKVQFEKPRTVDYRANVQDIAKYLLKLMTDEKLREDLGKAGRKNVVANFDYKIVAQKFIDIVQNRLGIN</sequence>
<keyword evidence="1 3" id="KW-0808">Transferase</keyword>
<dbReference type="CDD" id="cd03801">
    <property type="entry name" value="GT4_PimA-like"/>
    <property type="match status" value="1"/>
</dbReference>
<dbReference type="AlphaFoldDB" id="A0A410G704"/>
<evidence type="ECO:0000313" key="4">
    <source>
        <dbReference type="Proteomes" id="UP000285517"/>
    </source>
</evidence>
<evidence type="ECO:0000259" key="2">
    <source>
        <dbReference type="Pfam" id="PF00534"/>
    </source>
</evidence>
<dbReference type="RefSeq" id="WP_128251442.1">
    <property type="nucleotide sequence ID" value="NZ_CP034951.1"/>
</dbReference>
<feature type="domain" description="Glycosyl transferase family 1" evidence="2">
    <location>
        <begin position="149"/>
        <end position="292"/>
    </location>
</feature>
<evidence type="ECO:0000313" key="3">
    <source>
        <dbReference type="EMBL" id="QAA83079.1"/>
    </source>
</evidence>
<keyword evidence="4" id="KW-1185">Reference proteome</keyword>